<keyword evidence="2" id="KW-0051">Antiviral defense</keyword>
<accession>A0AB94IY70</accession>
<dbReference type="InterPro" id="IPR054767">
    <property type="entry name" value="Cas10-Cmr2_palm2"/>
</dbReference>
<reference evidence="4 5" key="2">
    <citation type="submission" date="2010-03" db="EMBL/GenBank/DDBJ databases">
        <authorList>
            <person name="Pajon A."/>
        </authorList>
    </citation>
    <scope>NUCLEOTIDE SEQUENCE [LARGE SCALE GENOMIC DNA]</scope>
    <source>
        <strain evidence="4 5">SGP1</strain>
    </source>
</reference>
<dbReference type="EMBL" id="FP929056">
    <property type="protein sequence ID" value="CBL28732.1"/>
    <property type="molecule type" value="Genomic_DNA"/>
</dbReference>
<proteinExistence type="predicted"/>
<evidence type="ECO:0000259" key="3">
    <source>
        <dbReference type="PROSITE" id="PS50887"/>
    </source>
</evidence>
<sequence>MSQGTSWLLQISVGPVQEFIAAARRTRDLWFGSFMLSEISKAAAKAVKDARAELIFPEPNGDLKPDSDLNVANVILARASGDDQAMNALAEKAREAAVARFKVFAAEAFEKAKRYIVKERWDKQIEDVIEFYAAWAEIGTGEGAYKAARQKVARLLAARKNLRDFLPHEGEFRVQKSSLDGLRESVFKDGKGPKIAGLCLKEGEVLDSVGLIKRISGDKRKRFPSVSRVAVDPWVRGVKEETLRALEPYCGALVETGAISDVIGYEAFPYEGTAVLLSRHASMLAECELKYEPEEREAVREKVRAACRGIATILSGLKEHDRPQEPYFALLVADGDRMGAAISEIGDMKGHQEFSSTLSKFAGEARDIVRNFHGVCVYTGGDDVLAFLPLDTCLSCARGLHEAFGELLKDYKSIKDQRSPTLSVGISIGHAMEDLEDLLEFGRGAERIAKKGIGDEASRQGVDRNGLAVVVRSRGSDSVIVREQWGRKNTEGLEDTRALAKVSLDERLHYWARLFSDGAIPNKFPYELRENAEFYRGWDPGDVLEAAVRDDIKRIFRRKDVTLSDEEKKRVEGYIDLRLCGHRDIDRLSDELVIAQWIGFGVRQAKGGDR</sequence>
<dbReference type="Gene3D" id="3.30.70.2220">
    <property type="entry name" value="CRISPR-Cas system, Cmr2 subunit, D1 domain, cysteine cluster"/>
    <property type="match status" value="1"/>
</dbReference>
<dbReference type="InterPro" id="IPR024615">
    <property type="entry name" value="CRISPR-assoc_Cmr2_N"/>
</dbReference>
<dbReference type="InterPro" id="IPR000160">
    <property type="entry name" value="GGDEF_dom"/>
</dbReference>
<organism evidence="4 5">
    <name type="scientific">Fretibacterium fastidiosum</name>
    <dbReference type="NCBI Taxonomy" id="651822"/>
    <lineage>
        <taxon>Bacteria</taxon>
        <taxon>Thermotogati</taxon>
        <taxon>Synergistota</taxon>
        <taxon>Synergistia</taxon>
        <taxon>Synergistales</taxon>
        <taxon>Aminobacteriaceae</taxon>
        <taxon>Fretibacterium</taxon>
    </lineage>
</organism>
<dbReference type="InterPro" id="IPR043128">
    <property type="entry name" value="Rev_trsase/Diguanyl_cyclase"/>
</dbReference>
<dbReference type="NCBIfam" id="TIGR02577">
    <property type="entry name" value="cas_TM1794_Cmr2"/>
    <property type="match status" value="1"/>
</dbReference>
<dbReference type="KEGG" id="sbr:SY1_18860"/>
<keyword evidence="5" id="KW-1185">Reference proteome</keyword>
<dbReference type="AlphaFoldDB" id="A0AB94IY70"/>
<dbReference type="GO" id="GO:0051607">
    <property type="term" value="P:defense response to virus"/>
    <property type="evidence" value="ECO:0007669"/>
    <property type="project" value="UniProtKB-KW"/>
</dbReference>
<name>A0AB94IY70_9BACT</name>
<protein>
    <submittedName>
        <fullName evidence="4">CRISPR-associated protein, Crm2 family</fullName>
    </submittedName>
</protein>
<reference evidence="5" key="1">
    <citation type="submission" date="2010-03" db="EMBL/GenBank/DDBJ databases">
        <title>The genome sequence of Synergistetes sp. SGP1.</title>
        <authorList>
            <consortium name="metaHIT consortium -- http://www.metahit.eu/"/>
            <person name="Pajon A."/>
            <person name="Turner K."/>
            <person name="Parkhill J."/>
            <person name="Wade W."/>
            <person name="Vartoukian S."/>
        </authorList>
    </citation>
    <scope>NUCLEOTIDE SEQUENCE [LARGE SCALE GENOMIC DNA]</scope>
    <source>
        <strain evidence="5">SGP1</strain>
    </source>
</reference>
<gene>
    <name evidence="4" type="ORF">SY1_18860</name>
</gene>
<dbReference type="Gene3D" id="3.30.70.270">
    <property type="match status" value="1"/>
</dbReference>
<dbReference type="Proteomes" id="UP000008957">
    <property type="component" value="Chromosome"/>
</dbReference>
<dbReference type="InterPro" id="IPR029787">
    <property type="entry name" value="Nucleotide_cyclase"/>
</dbReference>
<evidence type="ECO:0000313" key="5">
    <source>
        <dbReference type="Proteomes" id="UP000008957"/>
    </source>
</evidence>
<dbReference type="Pfam" id="PF22335">
    <property type="entry name" value="Cas10-Cmr2_palm2"/>
    <property type="match status" value="1"/>
</dbReference>
<dbReference type="GO" id="GO:0000166">
    <property type="term" value="F:nucleotide binding"/>
    <property type="evidence" value="ECO:0007669"/>
    <property type="project" value="UniProtKB-KW"/>
</dbReference>
<dbReference type="PROSITE" id="PS50887">
    <property type="entry name" value="GGDEF"/>
    <property type="match status" value="1"/>
</dbReference>
<dbReference type="Pfam" id="PF12469">
    <property type="entry name" value="Cmr2_N"/>
    <property type="match status" value="1"/>
</dbReference>
<keyword evidence="1" id="KW-0547">Nucleotide-binding</keyword>
<feature type="domain" description="GGDEF" evidence="3">
    <location>
        <begin position="326"/>
        <end position="463"/>
    </location>
</feature>
<dbReference type="InterPro" id="IPR013407">
    <property type="entry name" value="CRISPR-assoc_prot_Cmr2"/>
</dbReference>
<dbReference type="SUPFAM" id="SSF55073">
    <property type="entry name" value="Nucleotide cyclase"/>
    <property type="match status" value="1"/>
</dbReference>
<evidence type="ECO:0000313" key="4">
    <source>
        <dbReference type="EMBL" id="CBL28732.1"/>
    </source>
</evidence>
<dbReference type="InterPro" id="IPR038242">
    <property type="entry name" value="Cmr2_N"/>
</dbReference>
<dbReference type="RefSeq" id="WP_015556879.1">
    <property type="nucleotide sequence ID" value="NC_021038.1"/>
</dbReference>
<evidence type="ECO:0000256" key="2">
    <source>
        <dbReference type="ARBA" id="ARBA00023118"/>
    </source>
</evidence>
<evidence type="ECO:0000256" key="1">
    <source>
        <dbReference type="ARBA" id="ARBA00022741"/>
    </source>
</evidence>